<evidence type="ECO:0000256" key="1">
    <source>
        <dbReference type="SAM" id="Phobius"/>
    </source>
</evidence>
<reference evidence="3" key="2">
    <citation type="submission" date="2017-05" db="UniProtKB">
        <authorList>
            <consortium name="EnsemblMetazoa"/>
        </authorList>
    </citation>
    <scope>IDENTIFICATION</scope>
</reference>
<organism evidence="3">
    <name type="scientific">Amphimedon queenslandica</name>
    <name type="common">Sponge</name>
    <dbReference type="NCBI Taxonomy" id="400682"/>
    <lineage>
        <taxon>Eukaryota</taxon>
        <taxon>Metazoa</taxon>
        <taxon>Porifera</taxon>
        <taxon>Demospongiae</taxon>
        <taxon>Heteroscleromorpha</taxon>
        <taxon>Haplosclerida</taxon>
        <taxon>Niphatidae</taxon>
        <taxon>Amphimedon</taxon>
    </lineage>
</organism>
<dbReference type="KEGG" id="aqu:100641490"/>
<protein>
    <recommendedName>
        <fullName evidence="5">Protein DD3-3</fullName>
    </recommendedName>
</protein>
<dbReference type="OMA" id="VFEDRSH"/>
<dbReference type="PANTHER" id="PTHR35170">
    <property type="entry name" value="PROTEIN DD3-3"/>
    <property type="match status" value="1"/>
</dbReference>
<dbReference type="AlphaFoldDB" id="A0A1X7VQQ9"/>
<name>A0A1X7VQQ9_AMPQE</name>
<keyword evidence="1" id="KW-1133">Transmembrane helix</keyword>
<dbReference type="EnsemblMetazoa" id="Aqu2.1.42686_001">
    <property type="protein sequence ID" value="Aqu2.1.42686_001"/>
    <property type="gene ID" value="Aqu2.1.42686"/>
</dbReference>
<keyword evidence="4" id="KW-1185">Reference proteome</keyword>
<dbReference type="EnsemblMetazoa" id="XM_003383013.3">
    <property type="protein sequence ID" value="XP_003383061.1"/>
    <property type="gene ID" value="LOC100641490"/>
</dbReference>
<feature type="chain" id="PRO_5010884429" description="Protein DD3-3" evidence="2">
    <location>
        <begin position="17"/>
        <end position="796"/>
    </location>
</feature>
<dbReference type="PANTHER" id="PTHR35170:SF1">
    <property type="entry name" value="PROTEIN DD3-3"/>
    <property type="match status" value="1"/>
</dbReference>
<evidence type="ECO:0008006" key="5">
    <source>
        <dbReference type="Google" id="ProtNLM"/>
    </source>
</evidence>
<gene>
    <name evidence="3" type="primary">100641490</name>
</gene>
<feature type="signal peptide" evidence="2">
    <location>
        <begin position="1"/>
        <end position="16"/>
    </location>
</feature>
<evidence type="ECO:0000256" key="2">
    <source>
        <dbReference type="SAM" id="SignalP"/>
    </source>
</evidence>
<dbReference type="STRING" id="400682.A0A1X7VQQ9"/>
<sequence>MKIAILVLALVSLVHCDMYLHNPRGSNNRLDEARRDRNNANRLFDSQNNNRGGYNVGSLYYYAGSVLSIEWTNQHSCGDQNNHCEIIFQYMCDDNVRDGASTKTIPNNPALCEDYDCNTDLEYGMHESFDYYVNCRLRKRNRGLFSADRNLNNRNTARFTRQNQNGNRRGYECPEERDYYPYWHPTPWRDIAILTNDPTRCVMYQEESANVKSRFACEMPELYILLNINQNSANRYYIPNTQEECERWTWTDPTTSEEKHAVWREYRADSRLSAPECVETLWSRDNHLGNGVGGYTNIYNWTIPDLPHEHCVLRARYNISTGEYDGWNSSVNSSIARRNNVPVFNDNTNDLAGRTISELDVYTQFGFNTTEARARGYVFRQNPIVKIFPDPAPNSVNFGLQLAINTNQFGRTFQDRSHTFAIRSKPSDSDCTTIYNLNVRGKRGNIVQTYPGVEYDFVPNDLQVSIGSCVHIQWTGSNTNPNNNDGQGRAGTDRSNIVLLRNHTYAEGTPGAAVPTAEKNGHFGRSYPQHLDNDETFLGLSRSQRENLAMLSPSHYGGEMSELDDAGTYYDLGLARVTSKGTYYYLSTRNNNFTNRSQKGKIIAYINALISKRIGWNGGTISTSSGNLKVDRGTMSKPSVISIRTFANESEAQAMTSDKTAPGKLVSDYVQVSGLSTDQGQTATLQLMVSGEDFDRDTSIYYSDPNNGNVYRRLETRSVDGMVEAQIDQDGVYTASTAQVATFVTIATAIFVVLIVVIIIVATVVFFRVRRDKWHSTKEKVSSGFTNIKRSFAKKV</sequence>
<accession>A0A1X7VQQ9</accession>
<keyword evidence="1" id="KW-0812">Transmembrane</keyword>
<dbReference type="eggNOG" id="ENOG502QRWS">
    <property type="taxonomic scope" value="Eukaryota"/>
</dbReference>
<proteinExistence type="predicted"/>
<dbReference type="Proteomes" id="UP000007879">
    <property type="component" value="Unassembled WGS sequence"/>
</dbReference>
<dbReference type="InterPro" id="IPR053320">
    <property type="entry name" value="Protein_DD3-3_O-glyco"/>
</dbReference>
<dbReference type="InParanoid" id="A0A1X7VQQ9"/>
<evidence type="ECO:0000313" key="3">
    <source>
        <dbReference type="EnsemblMetazoa" id="Aqu2.1.42686_001"/>
    </source>
</evidence>
<evidence type="ECO:0000313" key="4">
    <source>
        <dbReference type="Proteomes" id="UP000007879"/>
    </source>
</evidence>
<dbReference type="OrthoDB" id="167398at2759"/>
<keyword evidence="2" id="KW-0732">Signal</keyword>
<keyword evidence="1" id="KW-0472">Membrane</keyword>
<reference evidence="4" key="1">
    <citation type="journal article" date="2010" name="Nature">
        <title>The Amphimedon queenslandica genome and the evolution of animal complexity.</title>
        <authorList>
            <person name="Srivastava M."/>
            <person name="Simakov O."/>
            <person name="Chapman J."/>
            <person name="Fahey B."/>
            <person name="Gauthier M.E."/>
            <person name="Mitros T."/>
            <person name="Richards G.S."/>
            <person name="Conaco C."/>
            <person name="Dacre M."/>
            <person name="Hellsten U."/>
            <person name="Larroux C."/>
            <person name="Putnam N.H."/>
            <person name="Stanke M."/>
            <person name="Adamska M."/>
            <person name="Darling A."/>
            <person name="Degnan S.M."/>
            <person name="Oakley T.H."/>
            <person name="Plachetzki D.C."/>
            <person name="Zhai Y."/>
            <person name="Adamski M."/>
            <person name="Calcino A."/>
            <person name="Cummins S.F."/>
            <person name="Goodstein D.M."/>
            <person name="Harris C."/>
            <person name="Jackson D.J."/>
            <person name="Leys S.P."/>
            <person name="Shu S."/>
            <person name="Woodcroft B.J."/>
            <person name="Vervoort M."/>
            <person name="Kosik K.S."/>
            <person name="Manning G."/>
            <person name="Degnan B.M."/>
            <person name="Rokhsar D.S."/>
        </authorList>
    </citation>
    <scope>NUCLEOTIDE SEQUENCE [LARGE SCALE GENOMIC DNA]</scope>
</reference>
<feature type="transmembrane region" description="Helical" evidence="1">
    <location>
        <begin position="743"/>
        <end position="767"/>
    </location>
</feature>